<name>A0ABR0H097_9PEZI</name>
<reference evidence="2 3" key="1">
    <citation type="journal article" date="2023" name="bioRxiv">
        <title>High-quality genome assemblies of four members of thePodospora anserinaspecies complex.</title>
        <authorList>
            <person name="Ament-Velasquez S.L."/>
            <person name="Vogan A.A."/>
            <person name="Wallerman O."/>
            <person name="Hartmann F."/>
            <person name="Gautier V."/>
            <person name="Silar P."/>
            <person name="Giraud T."/>
            <person name="Johannesson H."/>
        </authorList>
    </citation>
    <scope>NUCLEOTIDE SEQUENCE [LARGE SCALE GENOMIC DNA]</scope>
    <source>
        <strain evidence="2 3">CBS 411.78</strain>
    </source>
</reference>
<proteinExistence type="predicted"/>
<dbReference type="PANTHER" id="PTHR20932">
    <property type="entry name" value="LYSM AND PUTATIVE PEPTIDOGLYCAN-BINDING DOMAIN-CONTAINING PROTEIN"/>
    <property type="match status" value="1"/>
</dbReference>
<keyword evidence="3" id="KW-1185">Reference proteome</keyword>
<evidence type="ECO:0000256" key="1">
    <source>
        <dbReference type="SAM" id="MobiDB-lite"/>
    </source>
</evidence>
<dbReference type="Proteomes" id="UP001326199">
    <property type="component" value="Unassembled WGS sequence"/>
</dbReference>
<feature type="region of interest" description="Disordered" evidence="1">
    <location>
        <begin position="99"/>
        <end position="168"/>
    </location>
</feature>
<protein>
    <recommendedName>
        <fullName evidence="4">RING-type domain-containing protein</fullName>
    </recommendedName>
</protein>
<accession>A0ABR0H097</accession>
<feature type="region of interest" description="Disordered" evidence="1">
    <location>
        <begin position="25"/>
        <end position="54"/>
    </location>
</feature>
<dbReference type="GeneID" id="87935564"/>
<sequence length="311" mass="34669">MTLIRPGEGRRQEEEACCTCATLLSTISSPPPPPQDVSSEKQPLSDKDEDDQQLTGGDRKLLLHQQHHRLTCCARVICADCISKNPRFLTYCPYCQSSGRSLSSSSSPNNITRSLTPVPSDDTHPPPYSSLHLPPAYTPLSSSSSSSSSRPVPKLKQPPPQEEEEEEDILHFLTPHDSIPSLSLLYNLPPSLLRSYNSLPTDSLLHARRTLLIPASHLPKGAISHSPRPYEGEEEEARKGKIRRWMVATKEHDYDIAVTYLEGAGYDFHEAVRRYSDDVRWERENPMRKGDVMKQGKRKVVRGLVGGLLGG</sequence>
<dbReference type="RefSeq" id="XP_062761424.1">
    <property type="nucleotide sequence ID" value="XM_062915221.1"/>
</dbReference>
<gene>
    <name evidence="2" type="ORF">QC763_702050</name>
</gene>
<dbReference type="PANTHER" id="PTHR20932:SF31">
    <property type="entry name" value="RING-TYPE DOMAIN-CONTAINING PROTEIN"/>
    <property type="match status" value="1"/>
</dbReference>
<evidence type="ECO:0008006" key="4">
    <source>
        <dbReference type="Google" id="ProtNLM"/>
    </source>
</evidence>
<feature type="compositionally biased region" description="Low complexity" evidence="1">
    <location>
        <begin position="129"/>
        <end position="149"/>
    </location>
</feature>
<comment type="caution">
    <text evidence="2">The sequence shown here is derived from an EMBL/GenBank/DDBJ whole genome shotgun (WGS) entry which is preliminary data.</text>
</comment>
<dbReference type="EMBL" id="JAFFHB010000009">
    <property type="protein sequence ID" value="KAK4661458.1"/>
    <property type="molecule type" value="Genomic_DNA"/>
</dbReference>
<organism evidence="2 3">
    <name type="scientific">Podospora pseudopauciseta</name>
    <dbReference type="NCBI Taxonomy" id="2093780"/>
    <lineage>
        <taxon>Eukaryota</taxon>
        <taxon>Fungi</taxon>
        <taxon>Dikarya</taxon>
        <taxon>Ascomycota</taxon>
        <taxon>Pezizomycotina</taxon>
        <taxon>Sordariomycetes</taxon>
        <taxon>Sordariomycetidae</taxon>
        <taxon>Sordariales</taxon>
        <taxon>Podosporaceae</taxon>
        <taxon>Podospora</taxon>
    </lineage>
</organism>
<dbReference type="InterPro" id="IPR045030">
    <property type="entry name" value="LYSM1-4"/>
</dbReference>
<feature type="compositionally biased region" description="Polar residues" evidence="1">
    <location>
        <begin position="108"/>
        <end position="117"/>
    </location>
</feature>
<evidence type="ECO:0000313" key="3">
    <source>
        <dbReference type="Proteomes" id="UP001326199"/>
    </source>
</evidence>
<evidence type="ECO:0000313" key="2">
    <source>
        <dbReference type="EMBL" id="KAK4661458.1"/>
    </source>
</evidence>